<dbReference type="Proteomes" id="UP001497457">
    <property type="component" value="Chromosome 18b"/>
</dbReference>
<sequence length="209" mass="22644">MSSMSSLSSSSSRKRKREWKEVVAVGEQIVSAAADGIAGHTISAVFGGYGELKSVDEQLEHLEWMVTEIGSAVEDAAHVPIRSWSLQQWLFNLQEAACEGKAVARALRERRAAEEAAAGKSGNVLWEGAKLIFRSAKRALMGDEDMDRLSRALRKLERASAGTGRFLKLLEMEGVAGKAESKVRSTVAIPESDLADGAESKVIDIYYGT</sequence>
<evidence type="ECO:0000313" key="2">
    <source>
        <dbReference type="Proteomes" id="UP001497457"/>
    </source>
</evidence>
<dbReference type="EMBL" id="OZ075128">
    <property type="protein sequence ID" value="CAL4956855.1"/>
    <property type="molecule type" value="Genomic_DNA"/>
</dbReference>
<protein>
    <recommendedName>
        <fullName evidence="3">Rx N-terminal domain-containing protein</fullName>
    </recommendedName>
</protein>
<dbReference type="PANTHER" id="PTHR33377">
    <property type="entry name" value="OS10G0134700 PROTEIN-RELATED"/>
    <property type="match status" value="1"/>
</dbReference>
<accession>A0ABC8Z7Q4</accession>
<keyword evidence="2" id="KW-1185">Reference proteome</keyword>
<reference evidence="1 2" key="2">
    <citation type="submission" date="2024-10" db="EMBL/GenBank/DDBJ databases">
        <authorList>
            <person name="Ryan C."/>
        </authorList>
    </citation>
    <scope>NUCLEOTIDE SEQUENCE [LARGE SCALE GENOMIC DNA]</scope>
</reference>
<dbReference type="AlphaFoldDB" id="A0ABC8Z7Q4"/>
<evidence type="ECO:0000313" key="1">
    <source>
        <dbReference type="EMBL" id="CAL4956855.1"/>
    </source>
</evidence>
<gene>
    <name evidence="1" type="ORF">URODEC1_LOCUS42193</name>
</gene>
<dbReference type="PANTHER" id="PTHR33377:SF90">
    <property type="entry name" value="RX N-TERMINAL DOMAIN-CONTAINING PROTEIN"/>
    <property type="match status" value="1"/>
</dbReference>
<name>A0ABC8Z7Q4_9POAL</name>
<evidence type="ECO:0008006" key="3">
    <source>
        <dbReference type="Google" id="ProtNLM"/>
    </source>
</evidence>
<proteinExistence type="predicted"/>
<reference evidence="2" key="1">
    <citation type="submission" date="2024-06" db="EMBL/GenBank/DDBJ databases">
        <authorList>
            <person name="Ryan C."/>
        </authorList>
    </citation>
    <scope>NUCLEOTIDE SEQUENCE [LARGE SCALE GENOMIC DNA]</scope>
</reference>
<organism evidence="1 2">
    <name type="scientific">Urochloa decumbens</name>
    <dbReference type="NCBI Taxonomy" id="240449"/>
    <lineage>
        <taxon>Eukaryota</taxon>
        <taxon>Viridiplantae</taxon>
        <taxon>Streptophyta</taxon>
        <taxon>Embryophyta</taxon>
        <taxon>Tracheophyta</taxon>
        <taxon>Spermatophyta</taxon>
        <taxon>Magnoliopsida</taxon>
        <taxon>Liliopsida</taxon>
        <taxon>Poales</taxon>
        <taxon>Poaceae</taxon>
        <taxon>PACMAD clade</taxon>
        <taxon>Panicoideae</taxon>
        <taxon>Panicodae</taxon>
        <taxon>Paniceae</taxon>
        <taxon>Melinidinae</taxon>
        <taxon>Urochloa</taxon>
    </lineage>
</organism>